<evidence type="ECO:0000313" key="2">
    <source>
        <dbReference type="Proteomes" id="UP000271162"/>
    </source>
</evidence>
<reference evidence="1 2" key="2">
    <citation type="submission" date="2018-11" db="EMBL/GenBank/DDBJ databases">
        <authorList>
            <consortium name="Pathogen Informatics"/>
        </authorList>
    </citation>
    <scope>NUCLEOTIDE SEQUENCE [LARGE SCALE GENOMIC DNA]</scope>
</reference>
<sequence>MQLHFGAGIGLAIAHQGSSDSSRTACLKSEQYAEQNDQHLNEHIPIQVLRQLSLFKVFALRHVSAMTSAALNPVIYPWFDPRAIQSLCRGEQKRGKSKVHTEIHTKLVEGRSDMKIKHELNLDDCHQPGDQILRLTS</sequence>
<organism evidence="3">
    <name type="scientific">Nippostrongylus brasiliensis</name>
    <name type="common">Rat hookworm</name>
    <dbReference type="NCBI Taxonomy" id="27835"/>
    <lineage>
        <taxon>Eukaryota</taxon>
        <taxon>Metazoa</taxon>
        <taxon>Ecdysozoa</taxon>
        <taxon>Nematoda</taxon>
        <taxon>Chromadorea</taxon>
        <taxon>Rhabditida</taxon>
        <taxon>Rhabditina</taxon>
        <taxon>Rhabditomorpha</taxon>
        <taxon>Strongyloidea</taxon>
        <taxon>Heligmosomidae</taxon>
        <taxon>Nippostrongylus</taxon>
    </lineage>
</organism>
<dbReference type="AlphaFoldDB" id="A0A0N4XJM9"/>
<dbReference type="EMBL" id="UYSL01003398">
    <property type="protein sequence ID" value="VDL66321.1"/>
    <property type="molecule type" value="Genomic_DNA"/>
</dbReference>
<keyword evidence="2" id="KW-1185">Reference proteome</keyword>
<reference evidence="3" key="1">
    <citation type="submission" date="2017-02" db="UniProtKB">
        <authorList>
            <consortium name="WormBaseParasite"/>
        </authorList>
    </citation>
    <scope>IDENTIFICATION</scope>
</reference>
<accession>A0A0N4XJM9</accession>
<dbReference type="Proteomes" id="UP000271162">
    <property type="component" value="Unassembled WGS sequence"/>
</dbReference>
<proteinExistence type="predicted"/>
<dbReference type="STRING" id="27835.A0A0N4XJM9"/>
<evidence type="ECO:0000313" key="3">
    <source>
        <dbReference type="WBParaSite" id="NBR_0000273101-mRNA-1"/>
    </source>
</evidence>
<dbReference type="WBParaSite" id="NBR_0000273101-mRNA-1">
    <property type="protein sequence ID" value="NBR_0000273101-mRNA-1"/>
    <property type="gene ID" value="NBR_0000273101"/>
</dbReference>
<evidence type="ECO:0000313" key="1">
    <source>
        <dbReference type="EMBL" id="VDL66321.1"/>
    </source>
</evidence>
<protein>
    <submittedName>
        <fullName evidence="3">G_PROTEIN_RECEP_F1_2 domain-containing protein</fullName>
    </submittedName>
</protein>
<name>A0A0N4XJM9_NIPBR</name>
<gene>
    <name evidence="1" type="ORF">NBR_LOCUS2732</name>
</gene>